<accession>A0A1V4K1T2</accession>
<dbReference type="EMBL" id="LSYS01005191">
    <property type="protein sequence ID" value="OPJ78396.1"/>
    <property type="molecule type" value="Genomic_DNA"/>
</dbReference>
<keyword evidence="2" id="KW-1185">Reference proteome</keyword>
<reference evidence="1 2" key="1">
    <citation type="submission" date="2016-02" db="EMBL/GenBank/DDBJ databases">
        <title>Band-tailed pigeon sequencing and assembly.</title>
        <authorList>
            <person name="Soares A.E."/>
            <person name="Novak B.J."/>
            <person name="Rice E.S."/>
            <person name="O'Connell B."/>
            <person name="Chang D."/>
            <person name="Weber S."/>
            <person name="Shapiro B."/>
        </authorList>
    </citation>
    <scope>NUCLEOTIDE SEQUENCE [LARGE SCALE GENOMIC DNA]</scope>
    <source>
        <strain evidence="1">BTP2013</strain>
        <tissue evidence="1">Blood</tissue>
    </source>
</reference>
<sequence>MVRALLQSQHTPQISPNLRLQRSPALWLSCQLQTVPVRAEFQPGGTQGSAPRKIYHADTLLPVTSPVFTLLF</sequence>
<dbReference type="Proteomes" id="UP000190648">
    <property type="component" value="Unassembled WGS sequence"/>
</dbReference>
<name>A0A1V4K1T2_PATFA</name>
<evidence type="ECO:0000313" key="2">
    <source>
        <dbReference type="Proteomes" id="UP000190648"/>
    </source>
</evidence>
<evidence type="ECO:0000313" key="1">
    <source>
        <dbReference type="EMBL" id="OPJ78396.1"/>
    </source>
</evidence>
<proteinExistence type="predicted"/>
<protein>
    <submittedName>
        <fullName evidence="1">Uncharacterized protein</fullName>
    </submittedName>
</protein>
<comment type="caution">
    <text evidence="1">The sequence shown here is derived from an EMBL/GenBank/DDBJ whole genome shotgun (WGS) entry which is preliminary data.</text>
</comment>
<gene>
    <name evidence="1" type="ORF">AV530_015329</name>
</gene>
<organism evidence="1 2">
    <name type="scientific">Patagioenas fasciata monilis</name>
    <dbReference type="NCBI Taxonomy" id="372326"/>
    <lineage>
        <taxon>Eukaryota</taxon>
        <taxon>Metazoa</taxon>
        <taxon>Chordata</taxon>
        <taxon>Craniata</taxon>
        <taxon>Vertebrata</taxon>
        <taxon>Euteleostomi</taxon>
        <taxon>Archelosauria</taxon>
        <taxon>Archosauria</taxon>
        <taxon>Dinosauria</taxon>
        <taxon>Saurischia</taxon>
        <taxon>Theropoda</taxon>
        <taxon>Coelurosauria</taxon>
        <taxon>Aves</taxon>
        <taxon>Neognathae</taxon>
        <taxon>Neoaves</taxon>
        <taxon>Columbimorphae</taxon>
        <taxon>Columbiformes</taxon>
        <taxon>Columbidae</taxon>
        <taxon>Patagioenas</taxon>
    </lineage>
</organism>
<dbReference type="AlphaFoldDB" id="A0A1V4K1T2"/>